<name>A0A8S5PL33_9CAUD</name>
<dbReference type="EMBL" id="BK015447">
    <property type="protein sequence ID" value="DAE07285.1"/>
    <property type="molecule type" value="Genomic_DNA"/>
</dbReference>
<evidence type="ECO:0000313" key="1">
    <source>
        <dbReference type="EMBL" id="DAE07285.1"/>
    </source>
</evidence>
<accession>A0A8S5PL33</accession>
<organism evidence="1">
    <name type="scientific">Siphoviridae sp. ctOSJ35</name>
    <dbReference type="NCBI Taxonomy" id="2825479"/>
    <lineage>
        <taxon>Viruses</taxon>
        <taxon>Duplodnaviria</taxon>
        <taxon>Heunggongvirae</taxon>
        <taxon>Uroviricota</taxon>
        <taxon>Caudoviricetes</taxon>
    </lineage>
</organism>
<sequence length="125" mass="14711">MTELESKLLMAEATIDIIRTCKPEEKEFWIEMRRILLYASAEEFDKYWMKISEEDDFLEKMAKLSIQTNFVKMINGIGSRGDLAELENDGIFENPIKKENSDLCQITHLTENRIKRYNINGTKRV</sequence>
<protein>
    <submittedName>
        <fullName evidence="1">Uncharacterized protein</fullName>
    </submittedName>
</protein>
<reference evidence="1" key="1">
    <citation type="journal article" date="2021" name="Proc. Natl. Acad. Sci. U.S.A.">
        <title>A Catalog of Tens of Thousands of Viruses from Human Metagenomes Reveals Hidden Associations with Chronic Diseases.</title>
        <authorList>
            <person name="Tisza M.J."/>
            <person name="Buck C.B."/>
        </authorList>
    </citation>
    <scope>NUCLEOTIDE SEQUENCE</scope>
    <source>
        <strain evidence="1">CtOSJ35</strain>
    </source>
</reference>
<proteinExistence type="predicted"/>